<dbReference type="Gene3D" id="3.10.520.10">
    <property type="entry name" value="ApbE-like domains"/>
    <property type="match status" value="1"/>
</dbReference>
<keyword evidence="12" id="KW-0472">Membrane</keyword>
<evidence type="ECO:0000256" key="13">
    <source>
        <dbReference type="SAM" id="MobiDB-lite"/>
    </source>
</evidence>
<evidence type="ECO:0000256" key="9">
    <source>
        <dbReference type="ARBA" id="ARBA00048540"/>
    </source>
</evidence>
<comment type="similarity">
    <text evidence="10 12">Belongs to the ApbE family.</text>
</comment>
<protein>
    <recommendedName>
        <fullName evidence="2 10">FAD:protein FMN transferase</fullName>
        <ecNumber evidence="1 10">2.7.1.180</ecNumber>
    </recommendedName>
    <alternativeName>
        <fullName evidence="8 10">Flavin transferase</fullName>
    </alternativeName>
</protein>
<evidence type="ECO:0000256" key="12">
    <source>
        <dbReference type="RuleBase" id="RU363002"/>
    </source>
</evidence>
<gene>
    <name evidence="14" type="ORF">B9N49_02725</name>
</gene>
<evidence type="ECO:0000256" key="2">
    <source>
        <dbReference type="ARBA" id="ARBA00016337"/>
    </source>
</evidence>
<sequence>MKKFILVFLTLTMLVGCSQEKGENKPVPKDPAPQVNENAESSSKDFEKHEATLYDKFDTVIRYSLYTKSEKEFNEYSKFVNDEFDRLHKLYSTYENFDGVDNAKTINDNAGVKPVKVDKDLFDLIKWSVEDYSKYNKKTNIAFGSVTDLWKEYRDKALEKKKIEIPSADVLKEKNLHTSIDNIVLDEQNSTVFLKDKDSRLDLGATAKGYATEKIAQEVEKRGLKSGIISAGGNVRTIGKPIIKGKDSWVVAIQNPNLNEEPDKQYVAILKIPETTSMVTSGDYQRFYVYNNKKYHHIIDPDTLNPADHFKSVTIVTKDSGLADFLSTTVFVMNYEEGRKLVDSIDGVEAFWVLENNDIKYTDGLKDIMELEQ</sequence>
<dbReference type="EMBL" id="NDYC01000014">
    <property type="protein sequence ID" value="OXZ28233.1"/>
    <property type="molecule type" value="Genomic_DNA"/>
</dbReference>
<evidence type="ECO:0000313" key="15">
    <source>
        <dbReference type="Proteomes" id="UP000215413"/>
    </source>
</evidence>
<comment type="subcellular location">
    <subcellularLocation>
        <location evidence="12">Cell inner membrane</location>
        <topology evidence="12">Lipid-anchor</topology>
        <orientation evidence="12">Periplasmic side</orientation>
    </subcellularLocation>
</comment>
<keyword evidence="12" id="KW-0997">Cell inner membrane</keyword>
<evidence type="ECO:0000313" key="14">
    <source>
        <dbReference type="EMBL" id="OXZ28233.1"/>
    </source>
</evidence>
<evidence type="ECO:0000256" key="10">
    <source>
        <dbReference type="PIRNR" id="PIRNR006268"/>
    </source>
</evidence>
<dbReference type="PANTHER" id="PTHR30040:SF2">
    <property type="entry name" value="FAD:PROTEIN FMN TRANSFERASE"/>
    <property type="match status" value="1"/>
</dbReference>
<comment type="cofactor">
    <cofactor evidence="11">
        <name>Mg(2+)</name>
        <dbReference type="ChEBI" id="CHEBI:18420"/>
    </cofactor>
    <cofactor evidence="11">
        <name>Mn(2+)</name>
        <dbReference type="ChEBI" id="CHEBI:29035"/>
    </cofactor>
    <text evidence="11">Magnesium. Can also use manganese.</text>
</comment>
<dbReference type="PANTHER" id="PTHR30040">
    <property type="entry name" value="THIAMINE BIOSYNTHESIS LIPOPROTEIN APBE"/>
    <property type="match status" value="1"/>
</dbReference>
<keyword evidence="12" id="KW-1003">Cell membrane</keyword>
<keyword evidence="5 10" id="KW-0479">Metal-binding</keyword>
<feature type="region of interest" description="Disordered" evidence="13">
    <location>
        <begin position="20"/>
        <end position="43"/>
    </location>
</feature>
<dbReference type="InterPro" id="IPR003374">
    <property type="entry name" value="ApbE-like_sf"/>
</dbReference>
<feature type="binding site" evidence="11">
    <location>
        <position position="328"/>
    </location>
    <ligand>
        <name>Mg(2+)</name>
        <dbReference type="ChEBI" id="CHEBI:18420"/>
    </ligand>
</feature>
<comment type="function">
    <text evidence="12">Flavin transferase that catalyzes the transfer of the FMN moiety of FAD and its covalent binding to the hydroxyl group of a threonine residue in a target flavoprotein.</text>
</comment>
<feature type="binding site" evidence="11">
    <location>
        <position position="205"/>
    </location>
    <ligand>
        <name>Mg(2+)</name>
        <dbReference type="ChEBI" id="CHEBI:18420"/>
    </ligand>
</feature>
<keyword evidence="4 10" id="KW-0808">Transferase</keyword>
<comment type="catalytic activity">
    <reaction evidence="9 10 12">
        <text>L-threonyl-[protein] + FAD = FMN-L-threonyl-[protein] + AMP + H(+)</text>
        <dbReference type="Rhea" id="RHEA:36847"/>
        <dbReference type="Rhea" id="RHEA-COMP:11060"/>
        <dbReference type="Rhea" id="RHEA-COMP:11061"/>
        <dbReference type="ChEBI" id="CHEBI:15378"/>
        <dbReference type="ChEBI" id="CHEBI:30013"/>
        <dbReference type="ChEBI" id="CHEBI:57692"/>
        <dbReference type="ChEBI" id="CHEBI:74257"/>
        <dbReference type="ChEBI" id="CHEBI:456215"/>
        <dbReference type="EC" id="2.7.1.180"/>
    </reaction>
</comment>
<dbReference type="PIRSF" id="PIRSF006268">
    <property type="entry name" value="ApbE"/>
    <property type="match status" value="1"/>
</dbReference>
<evidence type="ECO:0000256" key="11">
    <source>
        <dbReference type="PIRSR" id="PIRSR006268-2"/>
    </source>
</evidence>
<keyword evidence="6 10" id="KW-0274">FAD</keyword>
<reference evidence="15" key="1">
    <citation type="submission" date="2017-04" db="EMBL/GenBank/DDBJ databases">
        <title>Finegoldia magna isolated from orthopedic joint implant-associated infections.</title>
        <authorList>
            <person name="Bjorklund S."/>
            <person name="Bruggemann H."/>
            <person name="Jensen A."/>
            <person name="Hellmark B."/>
            <person name="Soderquist B."/>
        </authorList>
    </citation>
    <scope>NUCLEOTIDE SEQUENCE [LARGE SCALE GENOMIC DNA]</scope>
    <source>
        <strain evidence="15">CCUG 54800</strain>
    </source>
</reference>
<feature type="binding site" evidence="11">
    <location>
        <position position="324"/>
    </location>
    <ligand>
        <name>Mg(2+)</name>
        <dbReference type="ChEBI" id="CHEBI:18420"/>
    </ligand>
</feature>
<organism evidence="14 15">
    <name type="scientific">Finegoldia magna</name>
    <name type="common">Peptostreptococcus magnus</name>
    <dbReference type="NCBI Taxonomy" id="1260"/>
    <lineage>
        <taxon>Bacteria</taxon>
        <taxon>Bacillati</taxon>
        <taxon>Bacillota</taxon>
        <taxon>Tissierellia</taxon>
        <taxon>Tissierellales</taxon>
        <taxon>Peptoniphilaceae</taxon>
        <taxon>Finegoldia</taxon>
    </lineage>
</organism>
<dbReference type="GO" id="GO:0016740">
    <property type="term" value="F:transferase activity"/>
    <property type="evidence" value="ECO:0007669"/>
    <property type="project" value="UniProtKB-UniRule"/>
</dbReference>
<comment type="caution">
    <text evidence="14">The sequence shown here is derived from an EMBL/GenBank/DDBJ whole genome shotgun (WGS) entry which is preliminary data.</text>
</comment>
<evidence type="ECO:0000256" key="1">
    <source>
        <dbReference type="ARBA" id="ARBA00011955"/>
    </source>
</evidence>
<keyword evidence="7 10" id="KW-0460">Magnesium</keyword>
<keyword evidence="12" id="KW-0449">Lipoprotein</keyword>
<keyword evidence="3 10" id="KW-0285">Flavoprotein</keyword>
<evidence type="ECO:0000256" key="4">
    <source>
        <dbReference type="ARBA" id="ARBA00022679"/>
    </source>
</evidence>
<evidence type="ECO:0000256" key="5">
    <source>
        <dbReference type="ARBA" id="ARBA00022723"/>
    </source>
</evidence>
<dbReference type="Pfam" id="PF02424">
    <property type="entry name" value="ApbE"/>
    <property type="match status" value="1"/>
</dbReference>
<evidence type="ECO:0000256" key="7">
    <source>
        <dbReference type="ARBA" id="ARBA00022842"/>
    </source>
</evidence>
<evidence type="ECO:0000256" key="8">
    <source>
        <dbReference type="ARBA" id="ARBA00031306"/>
    </source>
</evidence>
<accession>A0A233V762</accession>
<evidence type="ECO:0000256" key="6">
    <source>
        <dbReference type="ARBA" id="ARBA00022827"/>
    </source>
</evidence>
<dbReference type="SUPFAM" id="SSF143631">
    <property type="entry name" value="ApbE-like"/>
    <property type="match status" value="1"/>
</dbReference>
<dbReference type="InterPro" id="IPR024932">
    <property type="entry name" value="ApbE"/>
</dbReference>
<dbReference type="AlphaFoldDB" id="A0A233V762"/>
<proteinExistence type="inferred from homology"/>
<name>A0A233V762_FINMA</name>
<dbReference type="GO" id="GO:0046872">
    <property type="term" value="F:metal ion binding"/>
    <property type="evidence" value="ECO:0007669"/>
    <property type="project" value="UniProtKB-UniRule"/>
</dbReference>
<dbReference type="Proteomes" id="UP000215413">
    <property type="component" value="Unassembled WGS sequence"/>
</dbReference>
<dbReference type="RefSeq" id="WP_094205426.1">
    <property type="nucleotide sequence ID" value="NZ_NDYC01000014.1"/>
</dbReference>
<dbReference type="EC" id="2.7.1.180" evidence="1 10"/>
<dbReference type="GO" id="GO:0005886">
    <property type="term" value="C:plasma membrane"/>
    <property type="evidence" value="ECO:0007669"/>
    <property type="project" value="UniProtKB-SubCell"/>
</dbReference>
<dbReference type="PROSITE" id="PS51257">
    <property type="entry name" value="PROKAR_LIPOPROTEIN"/>
    <property type="match status" value="1"/>
</dbReference>
<evidence type="ECO:0000256" key="3">
    <source>
        <dbReference type="ARBA" id="ARBA00022630"/>
    </source>
</evidence>